<keyword evidence="1" id="KW-0472">Membrane</keyword>
<protein>
    <submittedName>
        <fullName evidence="3">Hemerythrin domain-containing protein</fullName>
    </submittedName>
</protein>
<keyword evidence="1" id="KW-0812">Transmembrane</keyword>
<keyword evidence="1" id="KW-1133">Transmembrane helix</keyword>
<dbReference type="Pfam" id="PF01814">
    <property type="entry name" value="Hemerythrin"/>
    <property type="match status" value="1"/>
</dbReference>
<dbReference type="Gene3D" id="1.20.120.520">
    <property type="entry name" value="nmb1532 protein domain like"/>
    <property type="match status" value="1"/>
</dbReference>
<feature type="transmembrane region" description="Helical" evidence="1">
    <location>
        <begin position="158"/>
        <end position="181"/>
    </location>
</feature>
<dbReference type="PANTHER" id="PTHR35585">
    <property type="entry name" value="HHE DOMAIN PROTEIN (AFU_ORTHOLOGUE AFUA_4G00730)"/>
    <property type="match status" value="1"/>
</dbReference>
<dbReference type="Proteomes" id="UP001431019">
    <property type="component" value="Unassembled WGS sequence"/>
</dbReference>
<sequence length="203" mass="22874">MPENVSSASPSITAMIRLDHMHVLAASHRYHASTPWWRKRAIVNGVCAALEIHAQLEEEIFYPALDRALGHDETLAKSRPEHDEMRATIAKLRAMGPENAAYDGLFHQLIREVVHHVADEETILLPDAERVLQSELQALGAQMTRRRLQLLGERPKEIALTTAGTFPIATLLIGSTLLLALRQCLPRSRRAARSRRWDERADD</sequence>
<evidence type="ECO:0000313" key="4">
    <source>
        <dbReference type="Proteomes" id="UP001431019"/>
    </source>
</evidence>
<evidence type="ECO:0000259" key="2">
    <source>
        <dbReference type="Pfam" id="PF01814"/>
    </source>
</evidence>
<dbReference type="EMBL" id="JAJITD010000003">
    <property type="protein sequence ID" value="MCC8392268.1"/>
    <property type="molecule type" value="Genomic_DNA"/>
</dbReference>
<feature type="domain" description="Hemerythrin-like" evidence="2">
    <location>
        <begin position="12"/>
        <end position="126"/>
    </location>
</feature>
<dbReference type="CDD" id="cd12108">
    <property type="entry name" value="Hr-like"/>
    <property type="match status" value="1"/>
</dbReference>
<evidence type="ECO:0000313" key="3">
    <source>
        <dbReference type="EMBL" id="MCC8392268.1"/>
    </source>
</evidence>
<organism evidence="3 4">
    <name type="scientific">Paraburkholderia sejongensis</name>
    <dbReference type="NCBI Taxonomy" id="2886946"/>
    <lineage>
        <taxon>Bacteria</taxon>
        <taxon>Pseudomonadati</taxon>
        <taxon>Pseudomonadota</taxon>
        <taxon>Betaproteobacteria</taxon>
        <taxon>Burkholderiales</taxon>
        <taxon>Burkholderiaceae</taxon>
        <taxon>Paraburkholderia</taxon>
    </lineage>
</organism>
<accession>A0ABS8JQX7</accession>
<dbReference type="PANTHER" id="PTHR35585:SF1">
    <property type="entry name" value="HHE DOMAIN PROTEIN (AFU_ORTHOLOGUE AFUA_4G00730)"/>
    <property type="match status" value="1"/>
</dbReference>
<keyword evidence="4" id="KW-1185">Reference proteome</keyword>
<name>A0ABS8JQX7_9BURK</name>
<dbReference type="RefSeq" id="WP_230508482.1">
    <property type="nucleotide sequence ID" value="NZ_JAJITD010000003.1"/>
</dbReference>
<reference evidence="3 4" key="1">
    <citation type="submission" date="2021-11" db="EMBL/GenBank/DDBJ databases">
        <authorList>
            <person name="Oh E.-T."/>
            <person name="Kim S.-B."/>
        </authorList>
    </citation>
    <scope>NUCLEOTIDE SEQUENCE [LARGE SCALE GENOMIC DNA]</scope>
    <source>
        <strain evidence="3 4">MMS20-SJTR3</strain>
    </source>
</reference>
<comment type="caution">
    <text evidence="3">The sequence shown here is derived from an EMBL/GenBank/DDBJ whole genome shotgun (WGS) entry which is preliminary data.</text>
</comment>
<proteinExistence type="predicted"/>
<dbReference type="InterPro" id="IPR012312">
    <property type="entry name" value="Hemerythrin-like"/>
</dbReference>
<gene>
    <name evidence="3" type="ORF">LJ656_06670</name>
</gene>
<evidence type="ECO:0000256" key="1">
    <source>
        <dbReference type="SAM" id="Phobius"/>
    </source>
</evidence>